<dbReference type="GO" id="GO:0005737">
    <property type="term" value="C:cytoplasm"/>
    <property type="evidence" value="ECO:0007669"/>
    <property type="project" value="TreeGrafter"/>
</dbReference>
<dbReference type="InterPro" id="IPR029063">
    <property type="entry name" value="SAM-dependent_MTases_sf"/>
</dbReference>
<evidence type="ECO:0000313" key="4">
    <source>
        <dbReference type="EMBL" id="CAB4924485.1"/>
    </source>
</evidence>
<evidence type="ECO:0000256" key="2">
    <source>
        <dbReference type="ARBA" id="ARBA00022679"/>
    </source>
</evidence>
<gene>
    <name evidence="4" type="ORF">UFOPK3707_00531</name>
</gene>
<dbReference type="InterPro" id="IPR001091">
    <property type="entry name" value="RM_Methyltransferase"/>
</dbReference>
<sequence length="326" mass="36788">MKHSIEPQVGNWLALENVHLGDSAELLHRIAPESISLSVWSPPYHVGKEYEKGQTFLEWQKMLRDVISAHLRILKPGGFCVINIADILCFPDENMPRIQAETLSSRRITLTKEEILVAISELGTTNRDVIAKHFGVSEQTIDRRLKGNNIRGGKYHSQTRVKTVAGMIEEFAQDSGLYLYDRRVWVKDAAWANSRWASSSYRAVDEFEYVFFLWKPGVTKVDRSRLTSQEWVEWGSRAVWNIPSVRANDNHEAKFPIELPLRIIQLLTDPGDVVLDPFSGSGTSLVAAVQLGRTPIGIDLTPEYVKMGNQAIKKATSQPIQAKLPI</sequence>
<dbReference type="EMBL" id="CAFBMY010000064">
    <property type="protein sequence ID" value="CAB4924485.1"/>
    <property type="molecule type" value="Genomic_DNA"/>
</dbReference>
<dbReference type="PANTHER" id="PTHR13370">
    <property type="entry name" value="RNA METHYLASE-RELATED"/>
    <property type="match status" value="1"/>
</dbReference>
<dbReference type="PRINTS" id="PR00508">
    <property type="entry name" value="S21N4MTFRASE"/>
</dbReference>
<protein>
    <submittedName>
        <fullName evidence="4">Unannotated protein</fullName>
    </submittedName>
</protein>
<dbReference type="GO" id="GO:0008170">
    <property type="term" value="F:N-methyltransferase activity"/>
    <property type="evidence" value="ECO:0007669"/>
    <property type="project" value="InterPro"/>
</dbReference>
<proteinExistence type="predicted"/>
<evidence type="ECO:0000259" key="3">
    <source>
        <dbReference type="Pfam" id="PF01555"/>
    </source>
</evidence>
<dbReference type="Gene3D" id="3.40.50.150">
    <property type="entry name" value="Vaccinia Virus protein VP39"/>
    <property type="match status" value="1"/>
</dbReference>
<organism evidence="4">
    <name type="scientific">freshwater metagenome</name>
    <dbReference type="NCBI Taxonomy" id="449393"/>
    <lineage>
        <taxon>unclassified sequences</taxon>
        <taxon>metagenomes</taxon>
        <taxon>ecological metagenomes</taxon>
    </lineage>
</organism>
<keyword evidence="1" id="KW-0489">Methyltransferase</keyword>
<name>A0A6J7I146_9ZZZZ</name>
<dbReference type="InterPro" id="IPR002941">
    <property type="entry name" value="DNA_methylase_N4/N6"/>
</dbReference>
<accession>A0A6J7I146</accession>
<feature type="domain" description="DNA methylase N-4/N-6" evidence="3">
    <location>
        <begin position="35"/>
        <end position="308"/>
    </location>
</feature>
<dbReference type="SUPFAM" id="SSF53335">
    <property type="entry name" value="S-adenosyl-L-methionine-dependent methyltransferases"/>
    <property type="match status" value="1"/>
</dbReference>
<dbReference type="AlphaFoldDB" id="A0A6J7I146"/>
<reference evidence="4" key="1">
    <citation type="submission" date="2020-05" db="EMBL/GenBank/DDBJ databases">
        <authorList>
            <person name="Chiriac C."/>
            <person name="Salcher M."/>
            <person name="Ghai R."/>
            <person name="Kavagutti S V."/>
        </authorList>
    </citation>
    <scope>NUCLEOTIDE SEQUENCE</scope>
</reference>
<keyword evidence="2" id="KW-0808">Transferase</keyword>
<dbReference type="GO" id="GO:0003677">
    <property type="term" value="F:DNA binding"/>
    <property type="evidence" value="ECO:0007669"/>
    <property type="project" value="InterPro"/>
</dbReference>
<dbReference type="Pfam" id="PF01555">
    <property type="entry name" value="N6_N4_Mtase"/>
    <property type="match status" value="1"/>
</dbReference>
<dbReference type="GO" id="GO:0032259">
    <property type="term" value="P:methylation"/>
    <property type="evidence" value="ECO:0007669"/>
    <property type="project" value="UniProtKB-KW"/>
</dbReference>
<evidence type="ECO:0000256" key="1">
    <source>
        <dbReference type="ARBA" id="ARBA00022603"/>
    </source>
</evidence>
<dbReference type="PANTHER" id="PTHR13370:SF3">
    <property type="entry name" value="TRNA (GUANINE(10)-N2)-METHYLTRANSFERASE HOMOLOG"/>
    <property type="match status" value="1"/>
</dbReference>